<dbReference type="PANTHER" id="PTHR28027">
    <property type="entry name" value="TRANSCRIPTIONAL REGULATOR MIT1"/>
    <property type="match status" value="1"/>
</dbReference>
<dbReference type="Pfam" id="PF09729">
    <property type="entry name" value="Gti1_Pac2"/>
    <property type="match status" value="1"/>
</dbReference>
<organism evidence="2 3">
    <name type="scientific">Physocladia obscura</name>
    <dbReference type="NCBI Taxonomy" id="109957"/>
    <lineage>
        <taxon>Eukaryota</taxon>
        <taxon>Fungi</taxon>
        <taxon>Fungi incertae sedis</taxon>
        <taxon>Chytridiomycota</taxon>
        <taxon>Chytridiomycota incertae sedis</taxon>
        <taxon>Chytridiomycetes</taxon>
        <taxon>Chytridiales</taxon>
        <taxon>Chytriomycetaceae</taxon>
        <taxon>Physocladia</taxon>
    </lineage>
</organism>
<keyword evidence="3" id="KW-1185">Reference proteome</keyword>
<evidence type="ECO:0000313" key="3">
    <source>
        <dbReference type="Proteomes" id="UP001211907"/>
    </source>
</evidence>
<comment type="caution">
    <text evidence="2">The sequence shown here is derived from an EMBL/GenBank/DDBJ whole genome shotgun (WGS) entry which is preliminary data.</text>
</comment>
<dbReference type="EMBL" id="JADGJH010002674">
    <property type="protein sequence ID" value="KAJ3095716.1"/>
    <property type="molecule type" value="Genomic_DNA"/>
</dbReference>
<evidence type="ECO:0000313" key="2">
    <source>
        <dbReference type="EMBL" id="KAJ3095716.1"/>
    </source>
</evidence>
<dbReference type="InterPro" id="IPR018608">
    <property type="entry name" value="Gti1/Pac2"/>
</dbReference>
<dbReference type="GO" id="GO:0003677">
    <property type="term" value="F:DNA binding"/>
    <property type="evidence" value="ECO:0007669"/>
    <property type="project" value="TreeGrafter"/>
</dbReference>
<reference evidence="2" key="1">
    <citation type="submission" date="2020-05" db="EMBL/GenBank/DDBJ databases">
        <title>Phylogenomic resolution of chytrid fungi.</title>
        <authorList>
            <person name="Stajich J.E."/>
            <person name="Amses K."/>
            <person name="Simmons R."/>
            <person name="Seto K."/>
            <person name="Myers J."/>
            <person name="Bonds A."/>
            <person name="Quandt C.A."/>
            <person name="Barry K."/>
            <person name="Liu P."/>
            <person name="Grigoriev I."/>
            <person name="Longcore J.E."/>
            <person name="James T.Y."/>
        </authorList>
    </citation>
    <scope>NUCLEOTIDE SEQUENCE</scope>
    <source>
        <strain evidence="2">JEL0513</strain>
    </source>
</reference>
<sequence>MNGSDNGCSRTGGKLAATKIAEEAESPNGKSSEETGGKRNGSIYSETESESWHGFVKDANCALLLGEAVASGLLAVVRGPIRNGQLQISGGSVLVLEDSAALSRWRDGMNWSASKKVGGFLLYRQVQVVKEQNAQVTKQTAAPSKHSKPLKSTALFYTGSLRRNTALHPHGLAKRTIVTTTSSGARFKIINYFYPEQVEHHFRPAGFPRASNALNCPADLPEFRIFMNNRKPPSLLSIQSLIPNGPYDSATESPVSLSPPLNLFSTPIDPAMHLDFILDGATDEISNPPNFCPCGGLHG</sequence>
<protein>
    <submittedName>
        <fullName evidence="2">Uncharacterized protein</fullName>
    </submittedName>
</protein>
<proteinExistence type="predicted"/>
<name>A0AAD5SR47_9FUNG</name>
<dbReference type="PANTHER" id="PTHR28027:SF1">
    <property type="entry name" value="CAMP INDEPENDENT REGULATORY PROTEIN (AFU_ORTHOLOGUE AFUA_3G09640)"/>
    <property type="match status" value="1"/>
</dbReference>
<accession>A0AAD5SR47</accession>
<gene>
    <name evidence="2" type="ORF">HK100_005746</name>
</gene>
<dbReference type="Proteomes" id="UP001211907">
    <property type="component" value="Unassembled WGS sequence"/>
</dbReference>
<feature type="non-terminal residue" evidence="2">
    <location>
        <position position="299"/>
    </location>
</feature>
<dbReference type="AlphaFoldDB" id="A0AAD5SR47"/>
<evidence type="ECO:0000256" key="1">
    <source>
        <dbReference type="SAM" id="MobiDB-lite"/>
    </source>
</evidence>
<feature type="region of interest" description="Disordered" evidence="1">
    <location>
        <begin position="1"/>
        <end position="44"/>
    </location>
</feature>